<evidence type="ECO:0000256" key="1">
    <source>
        <dbReference type="ARBA" id="ARBA00010164"/>
    </source>
</evidence>
<evidence type="ECO:0000313" key="7">
    <source>
        <dbReference type="Proteomes" id="UP000255108"/>
    </source>
</evidence>
<dbReference type="RefSeq" id="WP_115227887.1">
    <property type="nucleotide sequence ID" value="NZ_CAWOLO010000024.1"/>
</dbReference>
<keyword evidence="8" id="KW-1185">Reference proteome</keyword>
<protein>
    <submittedName>
        <fullName evidence="5">Putative DNA-binding transcriptional regulator</fullName>
    </submittedName>
    <submittedName>
        <fullName evidence="6">Serine/threonine-protein kinase HipA</fullName>
    </submittedName>
</protein>
<reference evidence="5 7" key="1">
    <citation type="submission" date="2018-06" db="EMBL/GenBank/DDBJ databases">
        <authorList>
            <consortium name="Pathogen Informatics"/>
            <person name="Doyle S."/>
        </authorList>
    </citation>
    <scope>NUCLEOTIDE SEQUENCE [LARGE SCALE GENOMIC DNA]</scope>
    <source>
        <strain evidence="5 7">NCTC11159</strain>
    </source>
</reference>
<reference evidence="6 8" key="2">
    <citation type="submission" date="2019-03" db="EMBL/GenBank/DDBJ databases">
        <title>Genomic Encyclopedia of Type Strains, Phase IV (KMG-IV): sequencing the most valuable type-strain genomes for metagenomic binning, comparative biology and taxonomic classification.</title>
        <authorList>
            <person name="Goeker M."/>
        </authorList>
    </citation>
    <scope>NUCLEOTIDE SEQUENCE [LARGE SCALE GENOMIC DNA]</scope>
    <source>
        <strain evidence="6 8">DSM 3764</strain>
    </source>
</reference>
<dbReference type="GO" id="GO:0004674">
    <property type="term" value="F:protein serine/threonine kinase activity"/>
    <property type="evidence" value="ECO:0007669"/>
    <property type="project" value="TreeGrafter"/>
</dbReference>
<dbReference type="AlphaFoldDB" id="A0A377QA54"/>
<dbReference type="PANTHER" id="PTHR37419:SF8">
    <property type="entry name" value="TOXIN YJJJ"/>
    <property type="match status" value="1"/>
</dbReference>
<evidence type="ECO:0000313" key="6">
    <source>
        <dbReference type="EMBL" id="TCU81255.1"/>
    </source>
</evidence>
<name>A0A377QA54_9NEIS</name>
<dbReference type="Proteomes" id="UP000295794">
    <property type="component" value="Unassembled WGS sequence"/>
</dbReference>
<evidence type="ECO:0000313" key="5">
    <source>
        <dbReference type="EMBL" id="STQ91707.1"/>
    </source>
</evidence>
<keyword evidence="3 6" id="KW-0418">Kinase</keyword>
<dbReference type="Pfam" id="PF07804">
    <property type="entry name" value="HipA_C"/>
    <property type="match status" value="1"/>
</dbReference>
<evidence type="ECO:0000256" key="3">
    <source>
        <dbReference type="ARBA" id="ARBA00022777"/>
    </source>
</evidence>
<dbReference type="EMBL" id="SMBT01000024">
    <property type="protein sequence ID" value="TCU81255.1"/>
    <property type="molecule type" value="Genomic_DNA"/>
</dbReference>
<dbReference type="Proteomes" id="UP000255108">
    <property type="component" value="Unassembled WGS sequence"/>
</dbReference>
<proteinExistence type="inferred from homology"/>
<dbReference type="InterPro" id="IPR012893">
    <property type="entry name" value="HipA-like_C"/>
</dbReference>
<keyword evidence="2" id="KW-0808">Transferase</keyword>
<dbReference type="InterPro" id="IPR052028">
    <property type="entry name" value="HipA_Ser/Thr_kinase"/>
</dbReference>
<sequence length="422" mass="47085">MESSSLYRLQLGVYLPGAIQPTPAALLKVERHGVSEHGTLSYGRQYQNNHDFRFHPDPALALPINHLPSKRLRDGGALPPYLKDSLPDAWGRLVLAAANQGAALDDYAMLSCTNQNRIGALVVMDQDSQPQSETAPLSLTALYEMAMAIQYGLDVPLDIRRLLTQGGSLGGARPKASISDQGALWLAKFPLREDPFNIELAEAGSMALAQRCHIQTAEFRCEDINQSKVFMIKRFDRATGPEGEQRIHFLSAAGLLNVAYESGLGSYVELAQALTRFGIDPKQDCQELFRRMIFNILIDNTDDHIKNHGFLYVADNKYRLAPVYDVHPQGTHLQYMGMPLVNDNTSPSLDQLLAEVHHFHYSVNEARSVVHELFTTVSQEWRAKFIDVGVSDADIRYLGAHLDRLHARWRTMDQGYDLSSSG</sequence>
<evidence type="ECO:0000259" key="4">
    <source>
        <dbReference type="Pfam" id="PF07804"/>
    </source>
</evidence>
<dbReference type="GO" id="GO:0005829">
    <property type="term" value="C:cytosol"/>
    <property type="evidence" value="ECO:0007669"/>
    <property type="project" value="TreeGrafter"/>
</dbReference>
<dbReference type="PANTHER" id="PTHR37419">
    <property type="entry name" value="SERINE/THREONINE-PROTEIN KINASE TOXIN HIPA"/>
    <property type="match status" value="1"/>
</dbReference>
<gene>
    <name evidence="6" type="ORF">EV682_1248</name>
    <name evidence="5" type="ORF">NCTC11159_02784</name>
</gene>
<dbReference type="EMBL" id="UGHR01000001">
    <property type="protein sequence ID" value="STQ91707.1"/>
    <property type="molecule type" value="Genomic_DNA"/>
</dbReference>
<feature type="domain" description="HipA-like C-terminal" evidence="4">
    <location>
        <begin position="168"/>
        <end position="381"/>
    </location>
</feature>
<evidence type="ECO:0000256" key="2">
    <source>
        <dbReference type="ARBA" id="ARBA00022679"/>
    </source>
</evidence>
<comment type="similarity">
    <text evidence="1">Belongs to the HipA Ser/Thr kinase family.</text>
</comment>
<organism evidence="5 7">
    <name type="scientific">Iodobacter fluviatilis</name>
    <dbReference type="NCBI Taxonomy" id="537"/>
    <lineage>
        <taxon>Bacteria</taxon>
        <taxon>Pseudomonadati</taxon>
        <taxon>Pseudomonadota</taxon>
        <taxon>Betaproteobacteria</taxon>
        <taxon>Neisseriales</taxon>
        <taxon>Chitinibacteraceae</taxon>
        <taxon>Iodobacter</taxon>
    </lineage>
</organism>
<dbReference type="GO" id="GO:0003677">
    <property type="term" value="F:DNA binding"/>
    <property type="evidence" value="ECO:0007669"/>
    <property type="project" value="UniProtKB-KW"/>
</dbReference>
<dbReference type="OrthoDB" id="9805913at2"/>
<dbReference type="Gene3D" id="1.10.1070.20">
    <property type="match status" value="1"/>
</dbReference>
<evidence type="ECO:0000313" key="8">
    <source>
        <dbReference type="Proteomes" id="UP000295794"/>
    </source>
</evidence>
<accession>A0A377QA54</accession>
<keyword evidence="5" id="KW-0238">DNA-binding</keyword>